<name>A0A964FEA0_9CYAN</name>
<dbReference type="InterPro" id="IPR003594">
    <property type="entry name" value="HATPase_dom"/>
</dbReference>
<dbReference type="SUPFAM" id="SSF55874">
    <property type="entry name" value="ATPase domain of HSP90 chaperone/DNA topoisomerase II/histidine kinase"/>
    <property type="match status" value="1"/>
</dbReference>
<dbReference type="InterPro" id="IPR004358">
    <property type="entry name" value="Sig_transdc_His_kin-like_C"/>
</dbReference>
<dbReference type="AlphaFoldDB" id="A0A964FEA0"/>
<dbReference type="SUPFAM" id="SSF47384">
    <property type="entry name" value="Homodimeric domain of signal transducing histidine kinase"/>
    <property type="match status" value="1"/>
</dbReference>
<keyword evidence="7" id="KW-1133">Transmembrane helix</keyword>
<dbReference type="Pfam" id="PF00512">
    <property type="entry name" value="HisKA"/>
    <property type="match status" value="1"/>
</dbReference>
<dbReference type="EC" id="2.7.13.3" evidence="2"/>
<dbReference type="SMART" id="SM00388">
    <property type="entry name" value="HisKA"/>
    <property type="match status" value="1"/>
</dbReference>
<reference evidence="9" key="1">
    <citation type="journal article" date="2021" name="Antonie Van Leeuwenhoek">
        <title>Draft genome and description of Waterburya agarophytonicola gen. nov. sp. nov. (Pleurocapsales, Cyanobacteria): a seaweed symbiont.</title>
        <authorList>
            <person name="Bonthond G."/>
            <person name="Shalygin S."/>
            <person name="Bayer T."/>
            <person name="Weinberger F."/>
        </authorList>
    </citation>
    <scope>NUCLEOTIDE SEQUENCE</scope>
    <source>
        <strain evidence="9">KI4</strain>
    </source>
</reference>
<dbReference type="InterPro" id="IPR036097">
    <property type="entry name" value="HisK_dim/P_sf"/>
</dbReference>
<sequence>MNRNLLFSKTRRQLAIWFVSVMAIILIVCEFSLDRALSQAYKATLDRELTSVANTLHNGFVTILDRPGTLESNVSNLLPDICPYSDDCYESDNSSLMPVEAIYKIEYYVSLLSSEGNPVAIAGKRIKSLPLTPTKSEWLELLDDDGFPYRQTTLTLHTKDNLVWGYLQVGRSLEEVKKYTSTMRRVLIVGFPFILSLIAVGAWWLVGKVMQPIYRSYRQIQQFTADAAHELRTPLAAIRATVESSLMKPRLTDANARNTLQTVSRQNQRLSQIVSDLMILSRLDRQLSGVKSSNEIESVILNDLVSDIAEEFAALAISANLQLKQQINTSQNLTVKGNSEQLYRLVSNLVINAIKYTPSSGEITIILESEHNEAVIRVRDTGIGIAPPEQKKIFDRFYRVNSDRSRQTGGSGLGLAISKAIALAHNGSIEVQSEINRGSSFIIRLPKYH</sequence>
<proteinExistence type="predicted"/>
<comment type="catalytic activity">
    <reaction evidence="1">
        <text>ATP + protein L-histidine = ADP + protein N-phospho-L-histidine.</text>
        <dbReference type="EC" id="2.7.13.3"/>
    </reaction>
</comment>
<dbReference type="InterPro" id="IPR049835">
    <property type="entry name" value="RppB"/>
</dbReference>
<comment type="caution">
    <text evidence="9">The sequence shown here is derived from an EMBL/GenBank/DDBJ whole genome shotgun (WGS) entry which is preliminary data.</text>
</comment>
<evidence type="ECO:0000259" key="8">
    <source>
        <dbReference type="PROSITE" id="PS50109"/>
    </source>
</evidence>
<dbReference type="PANTHER" id="PTHR45453">
    <property type="entry name" value="PHOSPHATE REGULON SENSOR PROTEIN PHOR"/>
    <property type="match status" value="1"/>
</dbReference>
<keyword evidence="5 9" id="KW-0418">Kinase</keyword>
<dbReference type="GO" id="GO:0016036">
    <property type="term" value="P:cellular response to phosphate starvation"/>
    <property type="evidence" value="ECO:0007669"/>
    <property type="project" value="TreeGrafter"/>
</dbReference>
<evidence type="ECO:0000256" key="6">
    <source>
        <dbReference type="ARBA" id="ARBA00023012"/>
    </source>
</evidence>
<dbReference type="FunFam" id="3.30.565.10:FF:000006">
    <property type="entry name" value="Sensor histidine kinase WalK"/>
    <property type="match status" value="1"/>
</dbReference>
<dbReference type="InterPro" id="IPR003661">
    <property type="entry name" value="HisK_dim/P_dom"/>
</dbReference>
<feature type="transmembrane region" description="Helical" evidence="7">
    <location>
        <begin position="186"/>
        <end position="206"/>
    </location>
</feature>
<dbReference type="Gene3D" id="1.10.287.130">
    <property type="match status" value="1"/>
</dbReference>
<protein>
    <recommendedName>
        <fullName evidence="2">histidine kinase</fullName>
        <ecNumber evidence="2">2.7.13.3</ecNumber>
    </recommendedName>
</protein>
<dbReference type="PANTHER" id="PTHR45453:SF1">
    <property type="entry name" value="PHOSPHATE REGULON SENSOR PROTEIN PHOR"/>
    <property type="match status" value="1"/>
</dbReference>
<dbReference type="InterPro" id="IPR036890">
    <property type="entry name" value="HATPase_C_sf"/>
</dbReference>
<keyword evidence="7" id="KW-0472">Membrane</keyword>
<evidence type="ECO:0000256" key="7">
    <source>
        <dbReference type="SAM" id="Phobius"/>
    </source>
</evidence>
<keyword evidence="4" id="KW-0808">Transferase</keyword>
<dbReference type="InterPro" id="IPR005467">
    <property type="entry name" value="His_kinase_dom"/>
</dbReference>
<dbReference type="InterPro" id="IPR050351">
    <property type="entry name" value="BphY/WalK/GraS-like"/>
</dbReference>
<dbReference type="PRINTS" id="PR00344">
    <property type="entry name" value="BCTRLSENSOR"/>
</dbReference>
<gene>
    <name evidence="9" type="ORF">I4641_02840</name>
</gene>
<dbReference type="GO" id="GO:0005886">
    <property type="term" value="C:plasma membrane"/>
    <property type="evidence" value="ECO:0007669"/>
    <property type="project" value="TreeGrafter"/>
</dbReference>
<evidence type="ECO:0000256" key="2">
    <source>
        <dbReference type="ARBA" id="ARBA00012438"/>
    </source>
</evidence>
<dbReference type="RefSeq" id="WP_229638927.1">
    <property type="nucleotide sequence ID" value="NZ_JADWDC010000004.1"/>
</dbReference>
<dbReference type="CDD" id="cd00082">
    <property type="entry name" value="HisKA"/>
    <property type="match status" value="1"/>
</dbReference>
<keyword evidence="3" id="KW-0597">Phosphoprotein</keyword>
<evidence type="ECO:0000313" key="9">
    <source>
        <dbReference type="EMBL" id="MCC0175916.1"/>
    </source>
</evidence>
<evidence type="ECO:0000256" key="4">
    <source>
        <dbReference type="ARBA" id="ARBA00022679"/>
    </source>
</evidence>
<evidence type="ECO:0000256" key="3">
    <source>
        <dbReference type="ARBA" id="ARBA00022553"/>
    </source>
</evidence>
<evidence type="ECO:0000313" key="10">
    <source>
        <dbReference type="Proteomes" id="UP000729733"/>
    </source>
</evidence>
<evidence type="ECO:0000256" key="1">
    <source>
        <dbReference type="ARBA" id="ARBA00000085"/>
    </source>
</evidence>
<accession>A0A964FEA0</accession>
<dbReference type="EMBL" id="JADWDC010000004">
    <property type="protein sequence ID" value="MCC0175916.1"/>
    <property type="molecule type" value="Genomic_DNA"/>
</dbReference>
<dbReference type="Pfam" id="PF02518">
    <property type="entry name" value="HATPase_c"/>
    <property type="match status" value="1"/>
</dbReference>
<dbReference type="SMART" id="SM00387">
    <property type="entry name" value="HATPase_c"/>
    <property type="match status" value="1"/>
</dbReference>
<dbReference type="Gene3D" id="3.30.565.10">
    <property type="entry name" value="Histidine kinase-like ATPase, C-terminal domain"/>
    <property type="match status" value="1"/>
</dbReference>
<feature type="transmembrane region" description="Helical" evidence="7">
    <location>
        <begin position="14"/>
        <end position="33"/>
    </location>
</feature>
<dbReference type="NCBIfam" id="NF041735">
    <property type="entry name" value="hist_kin_RppB"/>
    <property type="match status" value="1"/>
</dbReference>
<evidence type="ECO:0000256" key="5">
    <source>
        <dbReference type="ARBA" id="ARBA00022777"/>
    </source>
</evidence>
<dbReference type="GO" id="GO:0000155">
    <property type="term" value="F:phosphorelay sensor kinase activity"/>
    <property type="evidence" value="ECO:0007669"/>
    <property type="project" value="InterPro"/>
</dbReference>
<keyword evidence="7" id="KW-0812">Transmembrane</keyword>
<organism evidence="9 10">
    <name type="scientific">Waterburya agarophytonicola KI4</name>
    <dbReference type="NCBI Taxonomy" id="2874699"/>
    <lineage>
        <taxon>Bacteria</taxon>
        <taxon>Bacillati</taxon>
        <taxon>Cyanobacteriota</taxon>
        <taxon>Cyanophyceae</taxon>
        <taxon>Pleurocapsales</taxon>
        <taxon>Hyellaceae</taxon>
        <taxon>Waterburya</taxon>
        <taxon>Waterburya agarophytonicola</taxon>
    </lineage>
</organism>
<dbReference type="PROSITE" id="PS50109">
    <property type="entry name" value="HIS_KIN"/>
    <property type="match status" value="1"/>
</dbReference>
<dbReference type="Proteomes" id="UP000729733">
    <property type="component" value="Unassembled WGS sequence"/>
</dbReference>
<keyword evidence="10" id="KW-1185">Reference proteome</keyword>
<feature type="domain" description="Histidine kinase" evidence="8">
    <location>
        <begin position="226"/>
        <end position="449"/>
    </location>
</feature>
<keyword evidence="6" id="KW-0902">Two-component regulatory system</keyword>
<dbReference type="GO" id="GO:0004721">
    <property type="term" value="F:phosphoprotein phosphatase activity"/>
    <property type="evidence" value="ECO:0007669"/>
    <property type="project" value="TreeGrafter"/>
</dbReference>